<accession>A0A1R1YMJ6</accession>
<proteinExistence type="predicted"/>
<protein>
    <submittedName>
        <fullName evidence="1">Uncharacterized protein</fullName>
    </submittedName>
</protein>
<reference evidence="2" key="1">
    <citation type="submission" date="2017-01" db="EMBL/GenBank/DDBJ databases">
        <authorList>
            <person name="Wang Y."/>
            <person name="White M."/>
            <person name="Kvist S."/>
            <person name="Moncalvo J.-M."/>
        </authorList>
    </citation>
    <scope>NUCLEOTIDE SEQUENCE [LARGE SCALE GENOMIC DNA]</scope>
    <source>
        <strain evidence="2">ID-206-W2</strain>
    </source>
</reference>
<dbReference type="EMBL" id="LSSM01000715">
    <property type="protein sequence ID" value="OMJ28093.1"/>
    <property type="molecule type" value="Genomic_DNA"/>
</dbReference>
<comment type="caution">
    <text evidence="1">The sequence shown here is derived from an EMBL/GenBank/DDBJ whole genome shotgun (WGS) entry which is preliminary data.</text>
</comment>
<dbReference type="AlphaFoldDB" id="A0A1R1YMJ6"/>
<evidence type="ECO:0000313" key="2">
    <source>
        <dbReference type="Proteomes" id="UP000187429"/>
    </source>
</evidence>
<dbReference type="Proteomes" id="UP000187429">
    <property type="component" value="Unassembled WGS sequence"/>
</dbReference>
<organism evidence="1 2">
    <name type="scientific">Smittium culicis</name>
    <dbReference type="NCBI Taxonomy" id="133412"/>
    <lineage>
        <taxon>Eukaryota</taxon>
        <taxon>Fungi</taxon>
        <taxon>Fungi incertae sedis</taxon>
        <taxon>Zoopagomycota</taxon>
        <taxon>Kickxellomycotina</taxon>
        <taxon>Harpellomycetes</taxon>
        <taxon>Harpellales</taxon>
        <taxon>Legeriomycetaceae</taxon>
        <taxon>Smittium</taxon>
    </lineage>
</organism>
<dbReference type="OrthoDB" id="10594152at2759"/>
<gene>
    <name evidence="1" type="ORF">AYI69_g2442</name>
</gene>
<evidence type="ECO:0000313" key="1">
    <source>
        <dbReference type="EMBL" id="OMJ28093.1"/>
    </source>
</evidence>
<sequence length="218" mass="25192">MVIETREMSLKVPWTKIRDLRQETRKLLNVGNTTLNYTASFIGKTPIVVCSSTNLENHAQKTLGTQKQRPIDIKFMEIDCNSDKSVRSEPEILEEQTVVMERELILFRDTRVGDLFGLQRLSMENFSGPSLILQPMEPITCEEAHKFKRATNGALCAEAQERDGLINVSIFRYQNHPLLRQEIWRNNLHRSVGDIRKKLVALPKDQAHALRQLTLYLY</sequence>
<keyword evidence="2" id="KW-1185">Reference proteome</keyword>
<name>A0A1R1YMJ6_9FUNG</name>